<evidence type="ECO:0000313" key="2">
    <source>
        <dbReference type="EMBL" id="KAK1132067.1"/>
    </source>
</evidence>
<accession>A0AA40G6M4</accession>
<keyword evidence="1" id="KW-0812">Transmembrane</keyword>
<keyword evidence="1" id="KW-0472">Membrane</keyword>
<comment type="caution">
    <text evidence="2">The sequence shown here is derived from an EMBL/GenBank/DDBJ whole genome shotgun (WGS) entry which is preliminary data.</text>
</comment>
<protein>
    <submittedName>
        <fullName evidence="2">Uncharacterized protein</fullName>
    </submittedName>
</protein>
<evidence type="ECO:0000313" key="3">
    <source>
        <dbReference type="Proteomes" id="UP001177670"/>
    </source>
</evidence>
<gene>
    <name evidence="2" type="ORF">K0M31_016205</name>
</gene>
<name>A0AA40G6M4_9HYME</name>
<keyword evidence="3" id="KW-1185">Reference proteome</keyword>
<sequence>MKSLPNRPIWTHFNKALESLIYQTRFEDKTTQEVREDGRRIVTMRCGRQGLVLRGRRLTTFILKMRTHLLLNLLTVTHVTLLMYVFSGNELRCRIPTSKSKSIR</sequence>
<reference evidence="2" key="1">
    <citation type="submission" date="2021-10" db="EMBL/GenBank/DDBJ databases">
        <title>Melipona bicolor Genome sequencing and assembly.</title>
        <authorList>
            <person name="Araujo N.S."/>
            <person name="Arias M.C."/>
        </authorList>
    </citation>
    <scope>NUCLEOTIDE SEQUENCE</scope>
    <source>
        <strain evidence="2">USP_2M_L1-L4_2017</strain>
        <tissue evidence="2">Whole body</tissue>
    </source>
</reference>
<proteinExistence type="predicted"/>
<keyword evidence="1" id="KW-1133">Transmembrane helix</keyword>
<dbReference type="Proteomes" id="UP001177670">
    <property type="component" value="Unassembled WGS sequence"/>
</dbReference>
<feature type="transmembrane region" description="Helical" evidence="1">
    <location>
        <begin position="69"/>
        <end position="86"/>
    </location>
</feature>
<organism evidence="2 3">
    <name type="scientific">Melipona bicolor</name>
    <dbReference type="NCBI Taxonomy" id="60889"/>
    <lineage>
        <taxon>Eukaryota</taxon>
        <taxon>Metazoa</taxon>
        <taxon>Ecdysozoa</taxon>
        <taxon>Arthropoda</taxon>
        <taxon>Hexapoda</taxon>
        <taxon>Insecta</taxon>
        <taxon>Pterygota</taxon>
        <taxon>Neoptera</taxon>
        <taxon>Endopterygota</taxon>
        <taxon>Hymenoptera</taxon>
        <taxon>Apocrita</taxon>
        <taxon>Aculeata</taxon>
        <taxon>Apoidea</taxon>
        <taxon>Anthophila</taxon>
        <taxon>Apidae</taxon>
        <taxon>Melipona</taxon>
    </lineage>
</organism>
<evidence type="ECO:0000256" key="1">
    <source>
        <dbReference type="SAM" id="Phobius"/>
    </source>
</evidence>
<dbReference type="AlphaFoldDB" id="A0AA40G6M4"/>
<dbReference type="EMBL" id="JAHYIQ010000005">
    <property type="protein sequence ID" value="KAK1132067.1"/>
    <property type="molecule type" value="Genomic_DNA"/>
</dbReference>